<dbReference type="Proteomes" id="UP001596512">
    <property type="component" value="Unassembled WGS sequence"/>
</dbReference>
<evidence type="ECO:0000313" key="1">
    <source>
        <dbReference type="EMBL" id="MFC7612876.1"/>
    </source>
</evidence>
<keyword evidence="2" id="KW-1185">Reference proteome</keyword>
<gene>
    <name evidence="1" type="ORF">ACFQV2_03680</name>
</gene>
<accession>A0ABW2TJ68</accession>
<protein>
    <submittedName>
        <fullName evidence="1">Uncharacterized protein</fullName>
    </submittedName>
</protein>
<proteinExistence type="predicted"/>
<dbReference type="EMBL" id="JBHTEY010000004">
    <property type="protein sequence ID" value="MFC7612876.1"/>
    <property type="molecule type" value="Genomic_DNA"/>
</dbReference>
<reference evidence="2" key="1">
    <citation type="journal article" date="2019" name="Int. J. Syst. Evol. Microbiol.">
        <title>The Global Catalogue of Microorganisms (GCM) 10K type strain sequencing project: providing services to taxonomists for standard genome sequencing and annotation.</title>
        <authorList>
            <consortium name="The Broad Institute Genomics Platform"/>
            <consortium name="The Broad Institute Genome Sequencing Center for Infectious Disease"/>
            <person name="Wu L."/>
            <person name="Ma J."/>
        </authorList>
    </citation>
    <scope>NUCLEOTIDE SEQUENCE [LARGE SCALE GENOMIC DNA]</scope>
    <source>
        <strain evidence="2">JCM 17695</strain>
    </source>
</reference>
<organism evidence="1 2">
    <name type="scientific">Actinokineospora soli</name>
    <dbReference type="NCBI Taxonomy" id="1048753"/>
    <lineage>
        <taxon>Bacteria</taxon>
        <taxon>Bacillati</taxon>
        <taxon>Actinomycetota</taxon>
        <taxon>Actinomycetes</taxon>
        <taxon>Pseudonocardiales</taxon>
        <taxon>Pseudonocardiaceae</taxon>
        <taxon>Actinokineospora</taxon>
    </lineage>
</organism>
<name>A0ABW2TJ68_9PSEU</name>
<comment type="caution">
    <text evidence="1">The sequence shown here is derived from an EMBL/GenBank/DDBJ whole genome shotgun (WGS) entry which is preliminary data.</text>
</comment>
<sequence length="68" mass="7501">MAMETVAAYAEPLGDRGTELRVALGMRVYSRPPEAEPDDATDGLALVEPVEEFARRLRAVFDRKQPAP</sequence>
<evidence type="ECO:0000313" key="2">
    <source>
        <dbReference type="Proteomes" id="UP001596512"/>
    </source>
</evidence>